<feature type="transmembrane region" description="Helical" evidence="1">
    <location>
        <begin position="170"/>
        <end position="192"/>
    </location>
</feature>
<dbReference type="Proteomes" id="UP000324209">
    <property type="component" value="Chromosome"/>
</dbReference>
<evidence type="ECO:0000256" key="1">
    <source>
        <dbReference type="SAM" id="Phobius"/>
    </source>
</evidence>
<protein>
    <recommendedName>
        <fullName evidence="4">Glycosyltransferase RgtA/B/C/D-like domain-containing protein</fullName>
    </recommendedName>
</protein>
<reference evidence="2 3" key="1">
    <citation type="submission" date="2019-02" db="EMBL/GenBank/DDBJ databases">
        <title>Complete Genome Sequence and Methylome Analysis of free living Spirochaetas.</title>
        <authorList>
            <person name="Fomenkov A."/>
            <person name="Dubinina G."/>
            <person name="Leshcheva N."/>
            <person name="Mikheeva N."/>
            <person name="Grabovich M."/>
            <person name="Vincze T."/>
            <person name="Roberts R.J."/>
        </authorList>
    </citation>
    <scope>NUCLEOTIDE SEQUENCE [LARGE SCALE GENOMIC DNA]</scope>
    <source>
        <strain evidence="2 3">K2</strain>
    </source>
</reference>
<dbReference type="OrthoDB" id="118029at2"/>
<dbReference type="RefSeq" id="WP_149485071.1">
    <property type="nucleotide sequence ID" value="NZ_CP036150.1"/>
</dbReference>
<dbReference type="AlphaFoldDB" id="A0A5C1QIL5"/>
<evidence type="ECO:0000313" key="3">
    <source>
        <dbReference type="Proteomes" id="UP000324209"/>
    </source>
</evidence>
<keyword evidence="3" id="KW-1185">Reference proteome</keyword>
<evidence type="ECO:0008006" key="4">
    <source>
        <dbReference type="Google" id="ProtNLM"/>
    </source>
</evidence>
<feature type="transmembrane region" description="Helical" evidence="1">
    <location>
        <begin position="20"/>
        <end position="38"/>
    </location>
</feature>
<evidence type="ECO:0000313" key="2">
    <source>
        <dbReference type="EMBL" id="QEN06989.1"/>
    </source>
</evidence>
<feature type="transmembrane region" description="Helical" evidence="1">
    <location>
        <begin position="65"/>
        <end position="86"/>
    </location>
</feature>
<accession>A0A5C1QIL5</accession>
<sequence>MRLKHSLNRLDDLIPGKMLFILFWILILLSYVCLNIGFKPELRDNAWSHYWAYDFFKNGIVEDRFIGNGLANLSLTGVTPAFFYGSIMNLIGWQLPRALLISTFLIIAALGLWYRILKDKNWSFKSIALFITIGLLLDAYFEPSHTTKTDAFTFFMLSISFFSFTKKRYLLAGFLALVCVESHPIGITVFFYMLGHFLGNREKILAESKIKPFVYFGIGLIIGLCYYFLLHYKALFQSTYSLDYTLNNNKEMFYFFSYILKYFFPGGLNKHIPEFLILFAGLGLGIICKYYKKDSSLYWILGLVFFSSLINPRPVHTYVIMAFPALLMVLVDTATRLRFQKLVLLYFFLLLLPQFAYLGIKSRSWPNHRQYVQNIQSQLPNDTSLPLLGSSNEWFASLGSFDYHHFTWLDFSPSSKPDKFYFILEDDGRKSGLPDRWESQYSFSLINEFENYGEEFDIFLAEKR</sequence>
<dbReference type="KEGG" id="ock:EXM22_02935"/>
<feature type="transmembrane region" description="Helical" evidence="1">
    <location>
        <begin position="98"/>
        <end position="116"/>
    </location>
</feature>
<name>A0A5C1QIL5_9SPIO</name>
<feature type="transmembrane region" description="Helical" evidence="1">
    <location>
        <begin position="298"/>
        <end position="331"/>
    </location>
</feature>
<organism evidence="2 3">
    <name type="scientific">Oceanispirochaeta crateris</name>
    <dbReference type="NCBI Taxonomy" id="2518645"/>
    <lineage>
        <taxon>Bacteria</taxon>
        <taxon>Pseudomonadati</taxon>
        <taxon>Spirochaetota</taxon>
        <taxon>Spirochaetia</taxon>
        <taxon>Spirochaetales</taxon>
        <taxon>Spirochaetaceae</taxon>
        <taxon>Oceanispirochaeta</taxon>
    </lineage>
</organism>
<keyword evidence="1" id="KW-0812">Transmembrane</keyword>
<keyword evidence="1" id="KW-1133">Transmembrane helix</keyword>
<dbReference type="EMBL" id="CP036150">
    <property type="protein sequence ID" value="QEN06989.1"/>
    <property type="molecule type" value="Genomic_DNA"/>
</dbReference>
<feature type="transmembrane region" description="Helical" evidence="1">
    <location>
        <begin position="213"/>
        <end position="232"/>
    </location>
</feature>
<feature type="transmembrane region" description="Helical" evidence="1">
    <location>
        <begin position="122"/>
        <end position="141"/>
    </location>
</feature>
<gene>
    <name evidence="2" type="ORF">EXM22_02935</name>
</gene>
<feature type="transmembrane region" description="Helical" evidence="1">
    <location>
        <begin position="275"/>
        <end position="292"/>
    </location>
</feature>
<feature type="transmembrane region" description="Helical" evidence="1">
    <location>
        <begin position="343"/>
        <end position="360"/>
    </location>
</feature>
<keyword evidence="1" id="KW-0472">Membrane</keyword>
<proteinExistence type="predicted"/>